<evidence type="ECO:0000256" key="1">
    <source>
        <dbReference type="SAM" id="MobiDB-lite"/>
    </source>
</evidence>
<feature type="region of interest" description="Disordered" evidence="1">
    <location>
        <begin position="552"/>
        <end position="597"/>
    </location>
</feature>
<organism evidence="3 4">
    <name type="scientific">Linum trigynum</name>
    <dbReference type="NCBI Taxonomy" id="586398"/>
    <lineage>
        <taxon>Eukaryota</taxon>
        <taxon>Viridiplantae</taxon>
        <taxon>Streptophyta</taxon>
        <taxon>Embryophyta</taxon>
        <taxon>Tracheophyta</taxon>
        <taxon>Spermatophyta</taxon>
        <taxon>Magnoliopsida</taxon>
        <taxon>eudicotyledons</taxon>
        <taxon>Gunneridae</taxon>
        <taxon>Pentapetalae</taxon>
        <taxon>rosids</taxon>
        <taxon>fabids</taxon>
        <taxon>Malpighiales</taxon>
        <taxon>Linaceae</taxon>
        <taxon>Linum</taxon>
    </lineage>
</organism>
<feature type="compositionally biased region" description="Basic residues" evidence="1">
    <location>
        <begin position="481"/>
        <end position="490"/>
    </location>
</feature>
<dbReference type="PANTHER" id="PTHR31286:SF99">
    <property type="entry name" value="DUF4283 DOMAIN-CONTAINING PROTEIN"/>
    <property type="match status" value="1"/>
</dbReference>
<feature type="region of interest" description="Disordered" evidence="1">
    <location>
        <begin position="1"/>
        <end position="30"/>
    </location>
</feature>
<feature type="compositionally biased region" description="Polar residues" evidence="1">
    <location>
        <begin position="333"/>
        <end position="342"/>
    </location>
</feature>
<gene>
    <name evidence="3" type="ORF">LTRI10_LOCUS38141</name>
</gene>
<feature type="compositionally biased region" description="Basic and acidic residues" evidence="1">
    <location>
        <begin position="368"/>
        <end position="382"/>
    </location>
</feature>
<feature type="region of interest" description="Disordered" evidence="1">
    <location>
        <begin position="293"/>
        <end position="450"/>
    </location>
</feature>
<reference evidence="3 4" key="1">
    <citation type="submission" date="2024-04" db="EMBL/GenBank/DDBJ databases">
        <authorList>
            <person name="Fracassetti M."/>
        </authorList>
    </citation>
    <scope>NUCLEOTIDE SEQUENCE [LARGE SCALE GENOMIC DNA]</scope>
</reference>
<feature type="compositionally biased region" description="Polar residues" evidence="1">
    <location>
        <begin position="398"/>
        <end position="407"/>
    </location>
</feature>
<dbReference type="InterPro" id="IPR025558">
    <property type="entry name" value="DUF4283"/>
</dbReference>
<evidence type="ECO:0000313" key="3">
    <source>
        <dbReference type="EMBL" id="CAL1397875.1"/>
    </source>
</evidence>
<feature type="domain" description="DUF4283" evidence="2">
    <location>
        <begin position="99"/>
        <end position="178"/>
    </location>
</feature>
<dbReference type="Proteomes" id="UP001497516">
    <property type="component" value="Chromosome 6"/>
</dbReference>
<dbReference type="EMBL" id="OZ034819">
    <property type="protein sequence ID" value="CAL1397875.1"/>
    <property type="molecule type" value="Genomic_DNA"/>
</dbReference>
<keyword evidence="4" id="KW-1185">Reference proteome</keyword>
<dbReference type="PANTHER" id="PTHR31286">
    <property type="entry name" value="GLYCINE-RICH CELL WALL STRUCTURAL PROTEIN 1.8-LIKE"/>
    <property type="match status" value="1"/>
</dbReference>
<proteinExistence type="predicted"/>
<feature type="compositionally biased region" description="Polar residues" evidence="1">
    <location>
        <begin position="552"/>
        <end position="563"/>
    </location>
</feature>
<dbReference type="AlphaFoldDB" id="A0AAV2FI13"/>
<feature type="region of interest" description="Disordered" evidence="1">
    <location>
        <begin position="464"/>
        <end position="518"/>
    </location>
</feature>
<name>A0AAV2FI13_9ROSI</name>
<sequence length="597" mass="65908">MSIPPSDLSPLAPDMSLTGRPPDPQTSAHLPDNLQGKAITTATLPLNFKSALTGRDQGSPDTTNQWLFVGEQDLIPGTFGGEPSLQISDKFREKLCIPWKKTLVIRLLGRSISYAYLCSQIRWKWRPTGHLDIMDLNNDTFLVTFSNEQDYLTALTGGPWVILDHYLVVHQWSPSFRTGQKPHRSVVAWIQLPEFPVHFYHREVLFALGNLIGRTVKLDYHTEHRQRGKFARIAVELDMSKPVPTRIYLDGFWQAVQYENLPLICFECGCVGHTEDSCSSRKSQSAMEIVVAQTGDRSSMPEDSPPEPPSGYGPWMQVTRKSRKQSGKVTPLGEQNQKNRINGHTDSRRPSSKAATKGNLHTATGGSKEGKGKETGKPEQRHGSQKGKAVKETECSKNFHQNSSKQTWRPIGPNAASSSKDGQAIIKPTSKETTNQLDSETIGPVTRILGPNNTNIQVVAVPSLRLPGKENGDPNQTASSIRHHYQKKTGGKSPTQEKKKGLNLKPSKKSVIVPSTARRELKRELNRNVKNPSFPITIQAIEALFNNNPELTSLANQQASGNSDELMEEEPAARDNSGTLVKNASQQALTPNATSAT</sequence>
<dbReference type="Pfam" id="PF14111">
    <property type="entry name" value="DUF4283"/>
    <property type="match status" value="1"/>
</dbReference>
<feature type="compositionally biased region" description="Polar residues" evidence="1">
    <location>
        <begin position="576"/>
        <end position="597"/>
    </location>
</feature>
<evidence type="ECO:0000259" key="2">
    <source>
        <dbReference type="Pfam" id="PF14111"/>
    </source>
</evidence>
<accession>A0AAV2FI13</accession>
<protein>
    <recommendedName>
        <fullName evidence="2">DUF4283 domain-containing protein</fullName>
    </recommendedName>
</protein>
<evidence type="ECO:0000313" key="4">
    <source>
        <dbReference type="Proteomes" id="UP001497516"/>
    </source>
</evidence>
<dbReference type="InterPro" id="IPR040256">
    <property type="entry name" value="At4g02000-like"/>
</dbReference>